<dbReference type="RefSeq" id="WP_132026603.1">
    <property type="nucleotide sequence ID" value="NZ_CP068564.1"/>
</dbReference>
<dbReference type="InterPro" id="IPR011048">
    <property type="entry name" value="Haem_d1_sf"/>
</dbReference>
<dbReference type="InterPro" id="IPR015943">
    <property type="entry name" value="WD40/YVTN_repeat-like_dom_sf"/>
</dbReference>
<evidence type="ECO:0000313" key="1">
    <source>
        <dbReference type="EMBL" id="TCS90875.1"/>
    </source>
</evidence>
<dbReference type="AlphaFoldDB" id="A0A4R3L2X3"/>
<dbReference type="PANTHER" id="PTHR47197:SF3">
    <property type="entry name" value="DIHYDRO-HEME D1 DEHYDROGENASE"/>
    <property type="match status" value="1"/>
</dbReference>
<dbReference type="SUPFAM" id="SSF51004">
    <property type="entry name" value="C-terminal (heme d1) domain of cytochrome cd1-nitrite reductase"/>
    <property type="match status" value="1"/>
</dbReference>
<evidence type="ECO:0000313" key="2">
    <source>
        <dbReference type="Proteomes" id="UP000294567"/>
    </source>
</evidence>
<comment type="caution">
    <text evidence="1">The sequence shown here is derived from an EMBL/GenBank/DDBJ whole genome shotgun (WGS) entry which is preliminary data.</text>
</comment>
<dbReference type="Gene3D" id="2.130.10.10">
    <property type="entry name" value="YVTN repeat-like/Quinoprotein amine dehydrogenase"/>
    <property type="match status" value="1"/>
</dbReference>
<dbReference type="PANTHER" id="PTHR47197">
    <property type="entry name" value="PROTEIN NIRF"/>
    <property type="match status" value="1"/>
</dbReference>
<dbReference type="EMBL" id="SMAE01000003">
    <property type="protein sequence ID" value="TCS90875.1"/>
    <property type="molecule type" value="Genomic_DNA"/>
</dbReference>
<organism evidence="1 2">
    <name type="scientific">Keratinibaculum paraultunense</name>
    <dbReference type="NCBI Taxonomy" id="1278232"/>
    <lineage>
        <taxon>Bacteria</taxon>
        <taxon>Bacillati</taxon>
        <taxon>Bacillota</taxon>
        <taxon>Tissierellia</taxon>
        <taxon>Tissierellales</taxon>
        <taxon>Tepidimicrobiaceae</taxon>
        <taxon>Keratinibaculum</taxon>
    </lineage>
</organism>
<gene>
    <name evidence="1" type="ORF">EDD65_103189</name>
</gene>
<dbReference type="Proteomes" id="UP000294567">
    <property type="component" value="Unassembled WGS sequence"/>
</dbReference>
<sequence length="309" mass="35535">MKLKEKLIIANTGDDTLTCINLLDKKVDKIIYLRETINNGTNTMLNVPSIGPWDMIYDGYKFVYCTNAYDNSIFKIDIISGNLVDKLYVGSFPTSIKAFDDHIFIVNSDSNSISVVDEKEFYLIENIPVGEKPIDIEIDEIQKKLYIANSNGSSINIIDLDEYKNQTIKLKNNPLKIIIEDEYMYILYSVNNGTINNSNISIMNLKNYSEEEIFQLKGIFTTMLKLNDKEIVFITSIDEGYICRLDIEKRNLLSKTKLMGMPNRIKWDRDNTIFITDIANDILYFFDIKENNLTDYIKVGKEPGGILII</sequence>
<protein>
    <submittedName>
        <fullName evidence="1">YVTN family beta-propeller protein</fullName>
    </submittedName>
</protein>
<name>A0A4R3L2X3_9FIRM</name>
<keyword evidence="2" id="KW-1185">Reference proteome</keyword>
<dbReference type="InterPro" id="IPR051200">
    <property type="entry name" value="Host-pathogen_enzymatic-act"/>
</dbReference>
<reference evidence="1 2" key="1">
    <citation type="submission" date="2019-03" db="EMBL/GenBank/DDBJ databases">
        <title>Genomic Encyclopedia of Type Strains, Phase IV (KMG-IV): sequencing the most valuable type-strain genomes for metagenomic binning, comparative biology and taxonomic classification.</title>
        <authorList>
            <person name="Goeker M."/>
        </authorList>
    </citation>
    <scope>NUCLEOTIDE SEQUENCE [LARGE SCALE GENOMIC DNA]</scope>
    <source>
        <strain evidence="1 2">DSM 26752</strain>
    </source>
</reference>
<accession>A0A4R3L2X3</accession>
<dbReference type="OrthoDB" id="1706639at2"/>
<proteinExistence type="predicted"/>